<dbReference type="EMBL" id="CP007035">
    <property type="protein sequence ID" value="AHF15998.1"/>
    <property type="molecule type" value="Genomic_DNA"/>
</dbReference>
<dbReference type="GO" id="GO:0004177">
    <property type="term" value="F:aminopeptidase activity"/>
    <property type="evidence" value="ECO:0007669"/>
    <property type="project" value="UniProtKB-KW"/>
</dbReference>
<dbReference type="Gene3D" id="1.10.390.10">
    <property type="entry name" value="Neutral Protease Domain 2"/>
    <property type="match status" value="1"/>
</dbReference>
<dbReference type="SUPFAM" id="SSF55486">
    <property type="entry name" value="Metalloproteases ('zincins'), catalytic domain"/>
    <property type="match status" value="1"/>
</dbReference>
<dbReference type="eggNOG" id="COG0308">
    <property type="taxonomic scope" value="Bacteria"/>
</dbReference>
<proteinExistence type="predicted"/>
<dbReference type="OrthoDB" id="9814383at2"/>
<dbReference type="InterPro" id="IPR014782">
    <property type="entry name" value="Peptidase_M1_dom"/>
</dbReference>
<dbReference type="InterPro" id="IPR027268">
    <property type="entry name" value="Peptidase_M4/M1_CTD_sf"/>
</dbReference>
<dbReference type="GO" id="GO:0008237">
    <property type="term" value="F:metallopeptidase activity"/>
    <property type="evidence" value="ECO:0007669"/>
    <property type="project" value="InterPro"/>
</dbReference>
<sequence>MKKVPFLTVLFICFYGSIAGQPLYMPRNIQNAIKNETRTVTGVPGVKYWQNRGNYSISAAVDPVKKAVSGKEQIVYTNNSPDTLHVVFIRFVNNIHKPETPRSGQVAKDFLTTGLQIQSFAVDSAAYSVNSNDWGTVNPVRLRTPILPGARAVFDIEWSYPLSKQSGREGQIDPHTFFCAYFYPRISVYDDYNGWDRLPHTDGGEFYNDFNDYSVSVKVPTNYVVWATGTLNNAKDVLQPAAFKRFRESLTSNKIIHVATAKDMEQGAVTNSSEWNEWKFSANNVSDFTFATSNHFVWDGGSVALAAAKELKRVSVQAAYKDTAADFRNAVEWGKDALSWFSNNMPGVTYPYPTMTAVQGFADMEYPMMVNDATTSDLSFSRLVLDHEIAHTYFPFFMGINETRYAYMDEGWATTFEYLIGIAENGKTLADETYKNFRVKRWINSPAAENDQPLITMSSQLSGAGYGNNSYVKASLSYLALKDLLGDVAFKHALLSYMDTWNGRHPTPWDYFYSFNAATKQDLSWFWRNWFFSNNYIDLKIDNVQPGNNRTSITLENIGGFAVPFDVIIRQDKGKEKKYHYTPELWKQGETKVSFTVPVGGAIESVTIDGGIFMDATPNDNVYKL</sequence>
<accession>W0F2F5</accession>
<dbReference type="KEGG" id="nso:NIASO_14205"/>
<dbReference type="Pfam" id="PF01433">
    <property type="entry name" value="Peptidase_M1"/>
    <property type="match status" value="1"/>
</dbReference>
<name>W0F2F5_9BACT</name>
<keyword evidence="3" id="KW-1185">Reference proteome</keyword>
<keyword evidence="2" id="KW-0378">Hydrolase</keyword>
<protein>
    <submittedName>
        <fullName evidence="2">Aminopeptidase N</fullName>
    </submittedName>
</protein>
<dbReference type="AlphaFoldDB" id="W0F2F5"/>
<dbReference type="CDD" id="cd09604">
    <property type="entry name" value="M1_APN_like"/>
    <property type="match status" value="1"/>
</dbReference>
<evidence type="ECO:0000313" key="3">
    <source>
        <dbReference type="Proteomes" id="UP000003586"/>
    </source>
</evidence>
<dbReference type="HOGENOM" id="CLU_015077_0_0_10"/>
<feature type="domain" description="Peptidase M1 membrane alanine aminopeptidase" evidence="1">
    <location>
        <begin position="372"/>
        <end position="530"/>
    </location>
</feature>
<dbReference type="Proteomes" id="UP000003586">
    <property type="component" value="Chromosome"/>
</dbReference>
<reference evidence="2 3" key="1">
    <citation type="submission" date="2013-12" db="EMBL/GenBank/DDBJ databases">
        <authorList>
            <consortium name="DOE Joint Genome Institute"/>
            <person name="Eisen J."/>
            <person name="Huntemann M."/>
            <person name="Han J."/>
            <person name="Chen A."/>
            <person name="Kyrpides N."/>
            <person name="Mavromatis K."/>
            <person name="Markowitz V."/>
            <person name="Palaniappan K."/>
            <person name="Ivanova N."/>
            <person name="Schaumberg A."/>
            <person name="Pati A."/>
            <person name="Liolios K."/>
            <person name="Nordberg H.P."/>
            <person name="Cantor M.N."/>
            <person name="Hua S.X."/>
            <person name="Woyke T."/>
        </authorList>
    </citation>
    <scope>NUCLEOTIDE SEQUENCE [LARGE SCALE GENOMIC DNA]</scope>
    <source>
        <strain evidence="3">DSM 19437</strain>
    </source>
</reference>
<evidence type="ECO:0000313" key="2">
    <source>
        <dbReference type="EMBL" id="AHF15998.1"/>
    </source>
</evidence>
<evidence type="ECO:0000259" key="1">
    <source>
        <dbReference type="Pfam" id="PF01433"/>
    </source>
</evidence>
<dbReference type="GO" id="GO:0008270">
    <property type="term" value="F:zinc ion binding"/>
    <property type="evidence" value="ECO:0007669"/>
    <property type="project" value="InterPro"/>
</dbReference>
<keyword evidence="2" id="KW-0645">Protease</keyword>
<keyword evidence="2" id="KW-0031">Aminopeptidase</keyword>
<gene>
    <name evidence="2" type="ORF">NIASO_14205</name>
</gene>
<dbReference type="STRING" id="929713.NIASO_14205"/>
<organism evidence="2 3">
    <name type="scientific">Niabella soli DSM 19437</name>
    <dbReference type="NCBI Taxonomy" id="929713"/>
    <lineage>
        <taxon>Bacteria</taxon>
        <taxon>Pseudomonadati</taxon>
        <taxon>Bacteroidota</taxon>
        <taxon>Chitinophagia</taxon>
        <taxon>Chitinophagales</taxon>
        <taxon>Chitinophagaceae</taxon>
        <taxon>Niabella</taxon>
    </lineage>
</organism>